<organism evidence="2 3">
    <name type="scientific">Caulobacter phage S2B</name>
    <dbReference type="NCBI Taxonomy" id="2759120"/>
    <lineage>
        <taxon>Viruses</taxon>
        <taxon>Duplodnaviria</taxon>
        <taxon>Heunggongvirae</taxon>
        <taxon>Uroviricota</taxon>
        <taxon>Caudoviricetes</taxon>
        <taxon>Autographivirales</taxon>
        <taxon>Autographivirales incertae sedis</taxon>
        <taxon>Sumtervirus</taxon>
        <taxon>Sumtervirus S2B</taxon>
    </lineage>
</organism>
<evidence type="ECO:0000313" key="3">
    <source>
        <dbReference type="Proteomes" id="UP000827856"/>
    </source>
</evidence>
<evidence type="ECO:0000313" key="2">
    <source>
        <dbReference type="EMBL" id="QOC54169.1"/>
    </source>
</evidence>
<dbReference type="EMBL" id="MN857473">
    <property type="protein sequence ID" value="QOC54169.1"/>
    <property type="molecule type" value="Genomic_DNA"/>
</dbReference>
<proteinExistence type="predicted"/>
<keyword evidence="1" id="KW-1133">Transmembrane helix</keyword>
<keyword evidence="1" id="KW-0812">Transmembrane</keyword>
<dbReference type="Proteomes" id="UP000827856">
    <property type="component" value="Segment"/>
</dbReference>
<sequence>MTPSRRLALEILAAAAVVALVAVSGYLFTGTPLPRLF</sequence>
<gene>
    <name evidence="2" type="primary">S2B_gp055c</name>
</gene>
<keyword evidence="1" id="KW-0472">Membrane</keyword>
<feature type="transmembrane region" description="Helical" evidence="1">
    <location>
        <begin position="7"/>
        <end position="28"/>
    </location>
</feature>
<evidence type="ECO:0000256" key="1">
    <source>
        <dbReference type="SAM" id="Phobius"/>
    </source>
</evidence>
<reference evidence="2" key="1">
    <citation type="submission" date="2019-12" db="EMBL/GenBank/DDBJ databases">
        <title>S2B, a lysogenic bacteriophage that infects Caulobacter crescentus.</title>
        <authorList>
            <person name="Ely B."/>
            <person name="Berrios L."/>
            <person name="Thomas Q."/>
        </authorList>
    </citation>
    <scope>NUCLEOTIDE SEQUENCE</scope>
</reference>
<accession>A0AAE7ML73</accession>
<keyword evidence="3" id="KW-1185">Reference proteome</keyword>
<protein>
    <submittedName>
        <fullName evidence="2">Uncharacterized protein</fullName>
    </submittedName>
</protein>
<name>A0AAE7ML73_9CAUD</name>